<dbReference type="Pfam" id="PF01042">
    <property type="entry name" value="Ribonuc_L-PSP"/>
    <property type="match status" value="1"/>
</dbReference>
<dbReference type="eggNOG" id="COG0251">
    <property type="taxonomic scope" value="Bacteria"/>
</dbReference>
<organism evidence="2 3">
    <name type="scientific">Geotalea daltonii (strain DSM 22248 / JCM 15807 / FRC-32)</name>
    <name type="common">Geobacter daltonii</name>
    <dbReference type="NCBI Taxonomy" id="316067"/>
    <lineage>
        <taxon>Bacteria</taxon>
        <taxon>Pseudomonadati</taxon>
        <taxon>Thermodesulfobacteriota</taxon>
        <taxon>Desulfuromonadia</taxon>
        <taxon>Geobacterales</taxon>
        <taxon>Geobacteraceae</taxon>
        <taxon>Geotalea</taxon>
    </lineage>
</organism>
<dbReference type="NCBIfam" id="TIGR00004">
    <property type="entry name" value="Rid family detoxifying hydrolase"/>
    <property type="match status" value="1"/>
</dbReference>
<dbReference type="STRING" id="316067.Geob_2146"/>
<dbReference type="GO" id="GO:0005829">
    <property type="term" value="C:cytosol"/>
    <property type="evidence" value="ECO:0007669"/>
    <property type="project" value="TreeGrafter"/>
</dbReference>
<evidence type="ECO:0000313" key="3">
    <source>
        <dbReference type="Proteomes" id="UP000007721"/>
    </source>
</evidence>
<reference evidence="2 3" key="1">
    <citation type="submission" date="2009-01" db="EMBL/GenBank/DDBJ databases">
        <title>Complete sequence of Geobacter sp. FRC-32.</title>
        <authorList>
            <consortium name="US DOE Joint Genome Institute"/>
            <person name="Lucas S."/>
            <person name="Copeland A."/>
            <person name="Lapidus A."/>
            <person name="Glavina del Rio T."/>
            <person name="Dalin E."/>
            <person name="Tice H."/>
            <person name="Bruce D."/>
            <person name="Goodwin L."/>
            <person name="Pitluck S."/>
            <person name="Saunders E."/>
            <person name="Brettin T."/>
            <person name="Detter J.C."/>
            <person name="Han C."/>
            <person name="Larimer F."/>
            <person name="Land M."/>
            <person name="Hauser L."/>
            <person name="Kyrpides N."/>
            <person name="Ovchinnikova G."/>
            <person name="Kostka J."/>
            <person name="Richardson P."/>
        </authorList>
    </citation>
    <scope>NUCLEOTIDE SEQUENCE [LARGE SCALE GENOMIC DNA]</scope>
    <source>
        <strain evidence="3">DSM 22248 / JCM 15807 / FRC-32</strain>
    </source>
</reference>
<protein>
    <submittedName>
        <fullName evidence="2">Enamine/imine deaminase</fullName>
    </submittedName>
</protein>
<comment type="similarity">
    <text evidence="1">Belongs to the RutC family.</text>
</comment>
<dbReference type="FunFam" id="3.30.1330.40:FF:000001">
    <property type="entry name" value="L-PSP family endoribonuclease"/>
    <property type="match status" value="1"/>
</dbReference>
<evidence type="ECO:0000313" key="2">
    <source>
        <dbReference type="EMBL" id="ACM20500.1"/>
    </source>
</evidence>
<dbReference type="SUPFAM" id="SSF55298">
    <property type="entry name" value="YjgF-like"/>
    <property type="match status" value="1"/>
</dbReference>
<sequence length="128" mass="13657">MKKQIIATEKAPKAIGPYSQGVKAGGFIFFSGQIPLDPVTGEIRGATCAEQAEQVMENIGAMLAAVGVDFTAVVKTTIFLTDLADFAAVNEIYGRRFPVDPPARSTVEVKGLPRGVKVEIEVIAFGDW</sequence>
<name>B9M904_GEODF</name>
<accession>B9M904</accession>
<dbReference type="KEGG" id="geo:Geob_2146"/>
<dbReference type="CDD" id="cd00448">
    <property type="entry name" value="YjgF_YER057c_UK114_family"/>
    <property type="match status" value="1"/>
</dbReference>
<dbReference type="InterPro" id="IPR019897">
    <property type="entry name" value="RidA_CS"/>
</dbReference>
<gene>
    <name evidence="2" type="primary">ridA</name>
    <name evidence="2" type="ordered locus">Geob_2146</name>
</gene>
<dbReference type="EMBL" id="CP001390">
    <property type="protein sequence ID" value="ACM20500.1"/>
    <property type="molecule type" value="Genomic_DNA"/>
</dbReference>
<dbReference type="GO" id="GO:0019239">
    <property type="term" value="F:deaminase activity"/>
    <property type="evidence" value="ECO:0007669"/>
    <property type="project" value="TreeGrafter"/>
</dbReference>
<dbReference type="InterPro" id="IPR006175">
    <property type="entry name" value="YjgF/YER057c/UK114"/>
</dbReference>
<dbReference type="InterPro" id="IPR006056">
    <property type="entry name" value="RidA"/>
</dbReference>
<dbReference type="Proteomes" id="UP000007721">
    <property type="component" value="Chromosome"/>
</dbReference>
<dbReference type="Gene3D" id="3.30.1330.40">
    <property type="entry name" value="RutC-like"/>
    <property type="match status" value="1"/>
</dbReference>
<dbReference type="OrthoDB" id="9808943at2"/>
<dbReference type="PANTHER" id="PTHR11803">
    <property type="entry name" value="2-IMINOBUTANOATE/2-IMINOPROPANOATE DEAMINASE RIDA"/>
    <property type="match status" value="1"/>
</dbReference>
<dbReference type="InterPro" id="IPR035959">
    <property type="entry name" value="RutC-like_sf"/>
</dbReference>
<dbReference type="PROSITE" id="PS01094">
    <property type="entry name" value="UPF0076"/>
    <property type="match status" value="1"/>
</dbReference>
<dbReference type="HOGENOM" id="CLU_100715_7_3_7"/>
<dbReference type="PANTHER" id="PTHR11803:SF39">
    <property type="entry name" value="2-IMINOBUTANOATE_2-IMINOPROPANOATE DEAMINASE"/>
    <property type="match status" value="1"/>
</dbReference>
<evidence type="ECO:0000256" key="1">
    <source>
        <dbReference type="ARBA" id="ARBA00010552"/>
    </source>
</evidence>
<dbReference type="AlphaFoldDB" id="B9M904"/>
<proteinExistence type="inferred from homology"/>
<dbReference type="RefSeq" id="WP_012647229.1">
    <property type="nucleotide sequence ID" value="NC_011979.1"/>
</dbReference>
<keyword evidence="3" id="KW-1185">Reference proteome</keyword>